<dbReference type="Proteomes" id="UP001304813">
    <property type="component" value="Segment"/>
</dbReference>
<accession>A0AA86IWQ2</accession>
<proteinExistence type="predicted"/>
<name>A0AA86IWQ2_9CAUD</name>
<organism evidence="1 2">
    <name type="scientific">Yersinia phage vB_Yru_GN1</name>
    <dbReference type="NCBI Taxonomy" id="3074381"/>
    <lineage>
        <taxon>Viruses</taxon>
        <taxon>Duplodnaviria</taxon>
        <taxon>Heunggongvirae</taxon>
        <taxon>Uroviricota</taxon>
        <taxon>Caudoviricetes</taxon>
        <taxon>Caudoviricetes incertae sedis</taxon>
        <taxon>Sepahanvirus</taxon>
        <taxon>Sepahanvirus vB-Yru-GN1</taxon>
    </lineage>
</organism>
<keyword evidence="2" id="KW-1185">Reference proteome</keyword>
<reference evidence="1 2" key="1">
    <citation type="submission" date="2023-09" db="EMBL/GenBank/DDBJ databases">
        <title>Analysis of phage genome (vB_Yru_GN1) of the bacterium (Yersinia ruckeri).</title>
        <authorList>
            <person name="Ganjoor M.S."/>
            <person name="Bouzari M."/>
            <person name="Soleimani-Delfan A."/>
        </authorList>
    </citation>
    <scope>NUCLEOTIDE SEQUENCE [LARGE SCALE GENOMIC DNA]</scope>
    <source>
        <strain evidence="2">vB_Yru_GN1</strain>
    </source>
</reference>
<sequence>MQENPNDKSLIYKLEKEMKSNFSKIIIEYPYNGIAFADTFAEFLININKIKTYKELKSKFKSIYHKHYEDLSSKVAKQEGDFSDPVKISQFHLNNLEPQDFLLLYKYLNSTDRSSLSPRMIETLSKIRTRPNINPDTLSKLVNNINLSSLYLIRELGIRKFLEFSNLIDSLGVYYPIKEIPDSRLCNEVKKELINNFTSSIDKNFNMSSIDSIEKLLF</sequence>
<dbReference type="EMBL" id="LC779065">
    <property type="protein sequence ID" value="BES79920.1"/>
    <property type="molecule type" value="Genomic_DNA"/>
</dbReference>
<evidence type="ECO:0000313" key="1">
    <source>
        <dbReference type="EMBL" id="BES79920.1"/>
    </source>
</evidence>
<protein>
    <submittedName>
        <fullName evidence="1">Uncharacterized protein</fullName>
    </submittedName>
</protein>
<evidence type="ECO:0000313" key="2">
    <source>
        <dbReference type="Proteomes" id="UP001304813"/>
    </source>
</evidence>